<keyword evidence="3 4" id="KW-0408">Iron</keyword>
<dbReference type="GO" id="GO:0005737">
    <property type="term" value="C:cytoplasm"/>
    <property type="evidence" value="ECO:0007669"/>
    <property type="project" value="TreeGrafter"/>
</dbReference>
<proteinExistence type="inferred from homology"/>
<dbReference type="InterPro" id="IPR037217">
    <property type="entry name" value="Trp/Indoleamine_2_3_dOase-like"/>
</dbReference>
<dbReference type="PANTHER" id="PTHR28657">
    <property type="entry name" value="INDOLEAMINE 2,3-DIOXYGENASE"/>
    <property type="match status" value="1"/>
</dbReference>
<dbReference type="AlphaFoldDB" id="A0A9W8K0D7"/>
<dbReference type="GO" id="GO:0019441">
    <property type="term" value="P:L-tryptophan catabolic process to kynurenine"/>
    <property type="evidence" value="ECO:0007669"/>
    <property type="project" value="InterPro"/>
</dbReference>
<comment type="caution">
    <text evidence="5">The sequence shown here is derived from an EMBL/GenBank/DDBJ whole genome shotgun (WGS) entry which is preliminary data.</text>
</comment>
<dbReference type="InterPro" id="IPR000898">
    <property type="entry name" value="Indolamine_dOase"/>
</dbReference>
<dbReference type="Proteomes" id="UP001148786">
    <property type="component" value="Unassembled WGS sequence"/>
</dbReference>
<dbReference type="GO" id="GO:0046872">
    <property type="term" value="F:metal ion binding"/>
    <property type="evidence" value="ECO:0007669"/>
    <property type="project" value="UniProtKB-KW"/>
</dbReference>
<organism evidence="5 6">
    <name type="scientific">Agrocybe chaxingu</name>
    <dbReference type="NCBI Taxonomy" id="84603"/>
    <lineage>
        <taxon>Eukaryota</taxon>
        <taxon>Fungi</taxon>
        <taxon>Dikarya</taxon>
        <taxon>Basidiomycota</taxon>
        <taxon>Agaricomycotina</taxon>
        <taxon>Agaricomycetes</taxon>
        <taxon>Agaricomycetidae</taxon>
        <taxon>Agaricales</taxon>
        <taxon>Agaricineae</taxon>
        <taxon>Strophariaceae</taxon>
        <taxon>Agrocybe</taxon>
    </lineage>
</organism>
<feature type="binding site" description="proximal binding residue" evidence="4">
    <location>
        <position position="43"/>
    </location>
    <ligand>
        <name>heme b</name>
        <dbReference type="ChEBI" id="CHEBI:60344"/>
    </ligand>
    <ligandPart>
        <name>Fe</name>
        <dbReference type="ChEBI" id="CHEBI:18248"/>
    </ligandPart>
</feature>
<evidence type="ECO:0000256" key="2">
    <source>
        <dbReference type="ARBA" id="ARBA00022723"/>
    </source>
</evidence>
<dbReference type="EMBL" id="JANKHO010001509">
    <property type="protein sequence ID" value="KAJ3500985.1"/>
    <property type="molecule type" value="Genomic_DNA"/>
</dbReference>
<gene>
    <name evidence="5" type="ORF">NLJ89_g9543</name>
</gene>
<dbReference type="SUPFAM" id="SSF140959">
    <property type="entry name" value="Indolic compounds 2,3-dioxygenase-like"/>
    <property type="match status" value="1"/>
</dbReference>
<evidence type="ECO:0000256" key="3">
    <source>
        <dbReference type="ARBA" id="ARBA00023004"/>
    </source>
</evidence>
<dbReference type="GO" id="GO:0033754">
    <property type="term" value="F:indoleamine 2,3-dioxygenase activity"/>
    <property type="evidence" value="ECO:0007669"/>
    <property type="project" value="TreeGrafter"/>
</dbReference>
<dbReference type="OrthoDB" id="540174at2759"/>
<dbReference type="GO" id="GO:0020037">
    <property type="term" value="F:heme binding"/>
    <property type="evidence" value="ECO:0007669"/>
    <property type="project" value="InterPro"/>
</dbReference>
<evidence type="ECO:0000313" key="5">
    <source>
        <dbReference type="EMBL" id="KAJ3500985.1"/>
    </source>
</evidence>
<reference evidence="5" key="1">
    <citation type="submission" date="2022-07" db="EMBL/GenBank/DDBJ databases">
        <title>Genome Sequence of Agrocybe chaxingu.</title>
        <authorList>
            <person name="Buettner E."/>
        </authorList>
    </citation>
    <scope>NUCLEOTIDE SEQUENCE</scope>
    <source>
        <strain evidence="5">MP-N11</strain>
    </source>
</reference>
<dbReference type="Gene3D" id="1.20.58.480">
    <property type="match status" value="1"/>
</dbReference>
<sequence>MFLDHLKANPRPLRNFVVEAKDDELLAAYSHAVKALKEFRDAHMIIVTLYVMGPARRAAKVALEKSAGGKVEPVEAPAPLKGTGGTDLVKFLKDTRTRTMEAFIP</sequence>
<keyword evidence="4" id="KW-0349">Heme</keyword>
<keyword evidence="2 4" id="KW-0479">Metal-binding</keyword>
<accession>A0A9W8K0D7</accession>
<evidence type="ECO:0000313" key="6">
    <source>
        <dbReference type="Proteomes" id="UP001148786"/>
    </source>
</evidence>
<dbReference type="Pfam" id="PF01231">
    <property type="entry name" value="IDO"/>
    <property type="match status" value="1"/>
</dbReference>
<protein>
    <submittedName>
        <fullName evidence="5">Uncharacterized protein</fullName>
    </submittedName>
</protein>
<dbReference type="PANTHER" id="PTHR28657:SF5">
    <property type="entry name" value="INDOLEAMINE 2,3-DIOXYGENASE"/>
    <property type="match status" value="1"/>
</dbReference>
<name>A0A9W8K0D7_9AGAR</name>
<evidence type="ECO:0000256" key="1">
    <source>
        <dbReference type="ARBA" id="ARBA00007119"/>
    </source>
</evidence>
<comment type="similarity">
    <text evidence="1">Belongs to the indoleamine 2,3-dioxygenase family.</text>
</comment>
<evidence type="ECO:0000256" key="4">
    <source>
        <dbReference type="PIRSR" id="PIRSR600898-1"/>
    </source>
</evidence>
<dbReference type="GO" id="GO:0034354">
    <property type="term" value="P:'de novo' NAD+ biosynthetic process from L-tryptophan"/>
    <property type="evidence" value="ECO:0007669"/>
    <property type="project" value="TreeGrafter"/>
</dbReference>
<keyword evidence="6" id="KW-1185">Reference proteome</keyword>